<dbReference type="SUPFAM" id="SSF53901">
    <property type="entry name" value="Thiolase-like"/>
    <property type="match status" value="1"/>
</dbReference>
<dbReference type="PROSITE" id="PS00606">
    <property type="entry name" value="KS3_1"/>
    <property type="match status" value="1"/>
</dbReference>
<dbReference type="InterPro" id="IPR020806">
    <property type="entry name" value="PKS_PP-bd"/>
</dbReference>
<dbReference type="PROSITE" id="PS52004">
    <property type="entry name" value="KS3_2"/>
    <property type="match status" value="1"/>
</dbReference>
<dbReference type="InterPro" id="IPR018201">
    <property type="entry name" value="Ketoacyl_synth_AS"/>
</dbReference>
<keyword evidence="1" id="KW-0596">Phosphopantetheine</keyword>
<keyword evidence="3" id="KW-0808">Transferase</keyword>
<dbReference type="Gene3D" id="3.30.70.3290">
    <property type="match status" value="1"/>
</dbReference>
<feature type="domain" description="Carrier" evidence="7">
    <location>
        <begin position="910"/>
        <end position="986"/>
    </location>
</feature>
<dbReference type="SMART" id="SM00823">
    <property type="entry name" value="PKS_PP"/>
    <property type="match status" value="1"/>
</dbReference>
<dbReference type="SUPFAM" id="SSF52151">
    <property type="entry name" value="FabD/lysophospholipase-like"/>
    <property type="match status" value="1"/>
</dbReference>
<dbReference type="SMART" id="SM00825">
    <property type="entry name" value="PKS_KS"/>
    <property type="match status" value="1"/>
</dbReference>
<dbReference type="EMBL" id="CP050692">
    <property type="protein sequence ID" value="QIT48776.1"/>
    <property type="molecule type" value="Genomic_DNA"/>
</dbReference>
<dbReference type="InterPro" id="IPR014030">
    <property type="entry name" value="Ketoacyl_synth_N"/>
</dbReference>
<dbReference type="InterPro" id="IPR016035">
    <property type="entry name" value="Acyl_Trfase/lysoPLipase"/>
</dbReference>
<dbReference type="SMART" id="SM00827">
    <property type="entry name" value="PKS_AT"/>
    <property type="match status" value="1"/>
</dbReference>
<dbReference type="PANTHER" id="PTHR43775">
    <property type="entry name" value="FATTY ACID SYNTHASE"/>
    <property type="match status" value="1"/>
</dbReference>
<evidence type="ECO:0000256" key="2">
    <source>
        <dbReference type="ARBA" id="ARBA00022553"/>
    </source>
</evidence>
<dbReference type="InterPro" id="IPR016039">
    <property type="entry name" value="Thiolase-like"/>
</dbReference>
<proteinExistence type="predicted"/>
<dbReference type="Gene3D" id="3.40.366.10">
    <property type="entry name" value="Malonyl-Coenzyme A Acyl Carrier Protein, domain 2"/>
    <property type="match status" value="1"/>
</dbReference>
<dbReference type="Pfam" id="PF00109">
    <property type="entry name" value="ketoacyl-synt"/>
    <property type="match status" value="1"/>
</dbReference>
<dbReference type="InterPro" id="IPR032821">
    <property type="entry name" value="PKS_assoc"/>
</dbReference>
<sequence length="1063" mass="111022">MACRLPGGVTSPDELWELVRDGVDAVSEFPADRGWDLDALYSEDPDRPGTSYTRHGGFLERAADFDAAFFGISPREALATDPQQRLLLETAWEALENAGVDPQALRGSRTGVFAGVMYHDYAPRVREVPAELEGWLSNGTAGSVASGRISYTFGFEGPAVTVDTACSSSLVALHLAAQSLRAGECDLALAGGVAVMSTPTTFVEFSRQRALSADGRCKAYAAGADGTGWAEGVGLLLVERLSDARRLGHEVLAVVRSSAVNQDGASNGLTAPSGPSQQRVIRQALAAGGLGPADVDAVEGHGTGTTLGDPIEAEALIAVYGQRPDPARPLWLGSLKSNIGHTQAAAGAAGVIKMIQAIRHGVLPRTLHVDEPSPHVDWSAGAVELLTEARDWPSVDRPRRAAVSSFGVSGTNAHVILEAPPAGPPARERGTAPAVLPWVLSARNPGALRGQAARLAEHLDGSDHDPADVAHSLAVTRAALEERAVVLGDPRRALAALAAGESAPGLVRGRADTDGRTVFVFPGQGSQWAGMAVELLDTAPVFARRIEECAQALAPYTDWSLTDVLRGADGAPGLDRVDVVQPVLWAVMVSLAELWASLGVRPDAVVGHSQGEIAAATVAGGLTLDDGARVVALRSRALTALSGRGGMASVALTAAEVAERIEQRWPERLSVAVVNGPGSVVVSGDTDALDELVAAYGEEDVRARRIRVDYASHCAHVDQLRDELLGLLAPVRPRTGTVPLLSTVTGTWQDTAGLDAAYWVANLRRTVRFEEATRALADAGHSAFVEISPHPVLTVPLQETLEAVGAAGSTVTAGTLRRDEGGLGRFLTSAAELYVRGAAVDWAAALAPAVPRRVPLPTYAFQRRRYWLDAEITNTTVVTAGAPAEPFSDEAREPAWTGRLAGLGAEERIAALTGLIRAEAALVLGHTEGAAGVEADRAFRDLGFSSLTAVELRNRIGAAVGLDIPATLVFDYPTPAEIAAHLAERLPLDAAPAPTVDASLAVLEEALTTGEDTEGVLSRLLALIGRHDRGVPAGGTGAGADIDLDTASDEELFRLVDDNAGSR</sequence>
<keyword evidence="5" id="KW-0511">Multifunctional enzyme</keyword>
<dbReference type="PANTHER" id="PTHR43775:SF51">
    <property type="entry name" value="INACTIVE PHENOLPHTHIOCEROL SYNTHESIS POLYKETIDE SYNTHASE TYPE I PKS1-RELATED"/>
    <property type="match status" value="1"/>
</dbReference>
<evidence type="ECO:0000259" key="8">
    <source>
        <dbReference type="PROSITE" id="PS52004"/>
    </source>
</evidence>
<dbReference type="AlphaFoldDB" id="A0AAE6YFP8"/>
<dbReference type="SUPFAM" id="SSF55048">
    <property type="entry name" value="Probable ACP-binding domain of malonyl-CoA ACP transacylase"/>
    <property type="match status" value="1"/>
</dbReference>
<evidence type="ECO:0000256" key="1">
    <source>
        <dbReference type="ARBA" id="ARBA00022450"/>
    </source>
</evidence>
<dbReference type="SMART" id="SM01294">
    <property type="entry name" value="PKS_PP_betabranch"/>
    <property type="match status" value="1"/>
</dbReference>
<dbReference type="Gene3D" id="3.40.47.10">
    <property type="match status" value="1"/>
</dbReference>
<dbReference type="GO" id="GO:0004312">
    <property type="term" value="F:fatty acid synthase activity"/>
    <property type="evidence" value="ECO:0007669"/>
    <property type="project" value="TreeGrafter"/>
</dbReference>
<dbReference type="Proteomes" id="UP000502504">
    <property type="component" value="Chromosome"/>
</dbReference>
<dbReference type="InterPro" id="IPR020841">
    <property type="entry name" value="PKS_Beta-ketoAc_synthase_dom"/>
</dbReference>
<dbReference type="FunFam" id="3.40.47.10:FF:000019">
    <property type="entry name" value="Polyketide synthase type I"/>
    <property type="match status" value="1"/>
</dbReference>
<evidence type="ECO:0000313" key="9">
    <source>
        <dbReference type="EMBL" id="QIT48776.1"/>
    </source>
</evidence>
<reference evidence="9 10" key="1">
    <citation type="submission" date="2020-03" db="EMBL/GenBank/DDBJ databases">
        <title>Is there a link between lipid content and antibiotic production in Streptomyces?</title>
        <authorList>
            <person name="David M."/>
            <person name="Lejeune C."/>
            <person name="Abreu S."/>
            <person name="Thibessard A."/>
            <person name="Leblond P."/>
            <person name="Chaminade P."/>
            <person name="Virolle M.-J."/>
        </authorList>
    </citation>
    <scope>NUCLEOTIDE SEQUENCE [LARGE SCALE GENOMIC DNA]</scope>
    <source>
        <strain evidence="9 10">DSM 41481</strain>
    </source>
</reference>
<dbReference type="PROSITE" id="PS00012">
    <property type="entry name" value="PHOSPHOPANTETHEINE"/>
    <property type="match status" value="1"/>
</dbReference>
<dbReference type="InterPro" id="IPR016036">
    <property type="entry name" value="Malonyl_transacylase_ACP-bd"/>
</dbReference>
<dbReference type="Pfam" id="PF00698">
    <property type="entry name" value="Acyl_transf_1"/>
    <property type="match status" value="1"/>
</dbReference>
<dbReference type="GO" id="GO:0033068">
    <property type="term" value="P:macrolide biosynthetic process"/>
    <property type="evidence" value="ECO:0007669"/>
    <property type="project" value="UniProtKB-ARBA"/>
</dbReference>
<dbReference type="InterPro" id="IPR014031">
    <property type="entry name" value="Ketoacyl_synth_C"/>
</dbReference>
<evidence type="ECO:0000256" key="5">
    <source>
        <dbReference type="ARBA" id="ARBA00023268"/>
    </source>
</evidence>
<accession>A0AAE6YFP8</accession>
<dbReference type="GO" id="GO:0031177">
    <property type="term" value="F:phosphopantetheine binding"/>
    <property type="evidence" value="ECO:0007669"/>
    <property type="project" value="InterPro"/>
</dbReference>
<dbReference type="Gene3D" id="1.10.1200.10">
    <property type="entry name" value="ACP-like"/>
    <property type="match status" value="1"/>
</dbReference>
<name>A0AAE6YFP8_STRAT</name>
<protein>
    <submittedName>
        <fullName evidence="9">Acyltransferase domain-containing protein</fullName>
    </submittedName>
</protein>
<dbReference type="PROSITE" id="PS50075">
    <property type="entry name" value="CARRIER"/>
    <property type="match status" value="1"/>
</dbReference>
<dbReference type="Pfam" id="PF16197">
    <property type="entry name" value="KAsynt_C_assoc"/>
    <property type="match status" value="1"/>
</dbReference>
<evidence type="ECO:0000256" key="3">
    <source>
        <dbReference type="ARBA" id="ARBA00022679"/>
    </source>
</evidence>
<dbReference type="InterPro" id="IPR036736">
    <property type="entry name" value="ACP-like_sf"/>
</dbReference>
<dbReference type="InterPro" id="IPR001227">
    <property type="entry name" value="Ac_transferase_dom_sf"/>
</dbReference>
<dbReference type="GO" id="GO:0006633">
    <property type="term" value="P:fatty acid biosynthetic process"/>
    <property type="evidence" value="ECO:0007669"/>
    <property type="project" value="InterPro"/>
</dbReference>
<feature type="domain" description="Ketosynthase family 3 (KS3)" evidence="8">
    <location>
        <begin position="1"/>
        <end position="419"/>
    </location>
</feature>
<dbReference type="InterPro" id="IPR050091">
    <property type="entry name" value="PKS_NRPS_Biosynth_Enz"/>
</dbReference>
<dbReference type="Pfam" id="PF00550">
    <property type="entry name" value="PP-binding"/>
    <property type="match status" value="1"/>
</dbReference>
<keyword evidence="6 9" id="KW-0012">Acyltransferase</keyword>
<dbReference type="GO" id="GO:0004315">
    <property type="term" value="F:3-oxoacyl-[acyl-carrier-protein] synthase activity"/>
    <property type="evidence" value="ECO:0007669"/>
    <property type="project" value="InterPro"/>
</dbReference>
<dbReference type="InterPro" id="IPR006162">
    <property type="entry name" value="Ppantetheine_attach_site"/>
</dbReference>
<dbReference type="FunFam" id="3.40.366.10:FF:000002">
    <property type="entry name" value="Probable polyketide synthase 2"/>
    <property type="match status" value="1"/>
</dbReference>
<keyword evidence="2" id="KW-0597">Phosphoprotein</keyword>
<dbReference type="CDD" id="cd00833">
    <property type="entry name" value="PKS"/>
    <property type="match status" value="1"/>
</dbReference>
<dbReference type="SUPFAM" id="SSF47336">
    <property type="entry name" value="ACP-like"/>
    <property type="match status" value="1"/>
</dbReference>
<evidence type="ECO:0000259" key="7">
    <source>
        <dbReference type="PROSITE" id="PS50075"/>
    </source>
</evidence>
<dbReference type="InterPro" id="IPR014043">
    <property type="entry name" value="Acyl_transferase_dom"/>
</dbReference>
<dbReference type="InterPro" id="IPR009081">
    <property type="entry name" value="PP-bd_ACP"/>
</dbReference>
<evidence type="ECO:0000313" key="10">
    <source>
        <dbReference type="Proteomes" id="UP000502504"/>
    </source>
</evidence>
<dbReference type="Pfam" id="PF02801">
    <property type="entry name" value="Ketoacyl-synt_C"/>
    <property type="match status" value="1"/>
</dbReference>
<dbReference type="FunFam" id="1.10.1200.10:FF:000007">
    <property type="entry name" value="Probable polyketide synthase pks17"/>
    <property type="match status" value="1"/>
</dbReference>
<keyword evidence="4" id="KW-0045">Antibiotic biosynthesis</keyword>
<evidence type="ECO:0000256" key="6">
    <source>
        <dbReference type="ARBA" id="ARBA00023315"/>
    </source>
</evidence>
<gene>
    <name evidence="9" type="ORF">HCX60_06195</name>
</gene>
<evidence type="ECO:0000256" key="4">
    <source>
        <dbReference type="ARBA" id="ARBA00023194"/>
    </source>
</evidence>
<organism evidence="9 10">
    <name type="scientific">Streptomyces antibioticus</name>
    <dbReference type="NCBI Taxonomy" id="1890"/>
    <lineage>
        <taxon>Bacteria</taxon>
        <taxon>Bacillati</taxon>
        <taxon>Actinomycetota</taxon>
        <taxon>Actinomycetes</taxon>
        <taxon>Kitasatosporales</taxon>
        <taxon>Streptomycetaceae</taxon>
        <taxon>Streptomyces</taxon>
    </lineage>
</organism>